<feature type="region of interest" description="Disordered" evidence="1">
    <location>
        <begin position="477"/>
        <end position="515"/>
    </location>
</feature>
<sequence>MATTDSTTMHAHGLTAKRHDHPSPHQDALKRHPPLNTTRRRCKPYRFKHKSDNRLAPRHNKPITVEYHAAYMPMTVWARQAYGVVDPDGVLDARDHDMAMAWNRAQAMLVHGTHIDPSLVQTVLQADPCFNIVKAHFHQLLPGQGPGSTVPGVAQEADWLDRELEMWYLLPCIRSGQNACNILIGHVSQCRPSQQQLERLLGTMYTFPTRYQLIIHGILTSLTDGVRRTAISTTRAQFVGRVVRLCFILLQVLPQEHESLTIEFMRHIRPAVNDILANGVPELKSKYALHLQAMYDGLQPAITLYTTGRPATVYKRADPSIEGTQQVKLGVGPVTTYVPVPNGFGAAKQLRVAYSQISSNITGGEWSVYHHTVDSDDLAVVAVTSPAQTTLPPVLAAMAVINSSALFDELPEPARQCLEKVAMLPKEVLMNHRDQVVRQMASLQAYALHAHSTSATPSSSAPLARILGTLVTVQRPSPSQKTCLDSPSHLMSAKRGHNDQENAPPTTDEAGSSTPPLKRVCFEDAVNKAAPLPQSTSLAADLHSALRRLNTRHTVLKAALVLKAVAQAQRDAAQQRQSQVDVLCQRLDMLHAEREDLRHMLLQFETRYHQHSTSATSFLAIPAQESWERAYQEYDHIKALLAQTDQQLHQLGHQTSTRPTHASQVRPDLHATTLPAPKSDLYQTQTSVLVKPIARRAPAPV</sequence>
<feature type="region of interest" description="Disordered" evidence="1">
    <location>
        <begin position="1"/>
        <end position="39"/>
    </location>
</feature>
<dbReference type="EMBL" id="CH991553">
    <property type="protein sequence ID" value="EDQ88812.1"/>
    <property type="molecule type" value="Genomic_DNA"/>
</dbReference>
<feature type="compositionally biased region" description="Polar residues" evidence="1">
    <location>
        <begin position="501"/>
        <end position="515"/>
    </location>
</feature>
<keyword evidence="3" id="KW-1185">Reference proteome</keyword>
<evidence type="ECO:0000256" key="1">
    <source>
        <dbReference type="SAM" id="MobiDB-lite"/>
    </source>
</evidence>
<feature type="compositionally biased region" description="Basic and acidic residues" evidence="1">
    <location>
        <begin position="21"/>
        <end position="30"/>
    </location>
</feature>
<dbReference type="InParanoid" id="A9V0T9"/>
<dbReference type="RefSeq" id="XP_001746425.1">
    <property type="nucleotide sequence ID" value="XM_001746373.1"/>
</dbReference>
<dbReference type="GeneID" id="5891776"/>
<accession>A9V0T9</accession>
<dbReference type="AlphaFoldDB" id="A9V0T9"/>
<evidence type="ECO:0000313" key="3">
    <source>
        <dbReference type="Proteomes" id="UP000001357"/>
    </source>
</evidence>
<evidence type="ECO:0000313" key="2">
    <source>
        <dbReference type="EMBL" id="EDQ88812.1"/>
    </source>
</evidence>
<proteinExistence type="predicted"/>
<dbReference type="KEGG" id="mbr:MONBRDRAFT_8688"/>
<name>A9V0T9_MONBE</name>
<organism evidence="2 3">
    <name type="scientific">Monosiga brevicollis</name>
    <name type="common">Choanoflagellate</name>
    <dbReference type="NCBI Taxonomy" id="81824"/>
    <lineage>
        <taxon>Eukaryota</taxon>
        <taxon>Choanoflagellata</taxon>
        <taxon>Craspedida</taxon>
        <taxon>Salpingoecidae</taxon>
        <taxon>Monosiga</taxon>
    </lineage>
</organism>
<protein>
    <submittedName>
        <fullName evidence="2">Uncharacterized protein</fullName>
    </submittedName>
</protein>
<gene>
    <name evidence="2" type="ORF">MONBRDRAFT_8688</name>
</gene>
<reference evidence="2 3" key="1">
    <citation type="journal article" date="2008" name="Nature">
        <title>The genome of the choanoflagellate Monosiga brevicollis and the origin of metazoans.</title>
        <authorList>
            <consortium name="JGI Sequencing"/>
            <person name="King N."/>
            <person name="Westbrook M.J."/>
            <person name="Young S.L."/>
            <person name="Kuo A."/>
            <person name="Abedin M."/>
            <person name="Chapman J."/>
            <person name="Fairclough S."/>
            <person name="Hellsten U."/>
            <person name="Isogai Y."/>
            <person name="Letunic I."/>
            <person name="Marr M."/>
            <person name="Pincus D."/>
            <person name="Putnam N."/>
            <person name="Rokas A."/>
            <person name="Wright K.J."/>
            <person name="Zuzow R."/>
            <person name="Dirks W."/>
            <person name="Good M."/>
            <person name="Goodstein D."/>
            <person name="Lemons D."/>
            <person name="Li W."/>
            <person name="Lyons J.B."/>
            <person name="Morris A."/>
            <person name="Nichols S."/>
            <person name="Richter D.J."/>
            <person name="Salamov A."/>
            <person name="Bork P."/>
            <person name="Lim W.A."/>
            <person name="Manning G."/>
            <person name="Miller W.T."/>
            <person name="McGinnis W."/>
            <person name="Shapiro H."/>
            <person name="Tjian R."/>
            <person name="Grigoriev I.V."/>
            <person name="Rokhsar D."/>
        </authorList>
    </citation>
    <scope>NUCLEOTIDE SEQUENCE [LARGE SCALE GENOMIC DNA]</scope>
    <source>
        <strain evidence="3">MX1 / ATCC 50154</strain>
    </source>
</reference>
<dbReference type="Proteomes" id="UP000001357">
    <property type="component" value="Unassembled WGS sequence"/>
</dbReference>